<evidence type="ECO:0000256" key="5">
    <source>
        <dbReference type="SAM" id="Phobius"/>
    </source>
</evidence>
<organism evidence="6 7">
    <name type="scientific">Halanaerobium polyolivorans</name>
    <dbReference type="NCBI Taxonomy" id="2886943"/>
    <lineage>
        <taxon>Bacteria</taxon>
        <taxon>Bacillati</taxon>
        <taxon>Bacillota</taxon>
        <taxon>Clostridia</taxon>
        <taxon>Halanaerobiales</taxon>
        <taxon>Halanaerobiaceae</taxon>
        <taxon>Halanaerobium</taxon>
    </lineage>
</organism>
<dbReference type="PANTHER" id="PTHR12558:SF13">
    <property type="entry name" value="CELL DIVISION CYCLE PROTEIN 27 HOMOLOG"/>
    <property type="match status" value="1"/>
</dbReference>
<accession>A0AAW4X098</accession>
<dbReference type="EMBL" id="JAJFAT010000009">
    <property type="protein sequence ID" value="MCC3145222.1"/>
    <property type="molecule type" value="Genomic_DNA"/>
</dbReference>
<evidence type="ECO:0000256" key="2">
    <source>
        <dbReference type="ARBA" id="ARBA00022803"/>
    </source>
</evidence>
<sequence length="428" mass="50900">MEKNLHYQNALYLIKKNNISEALKELKLSLKFNPNSTAALNLIALTYYLKCRFDKAEKHWRKSLEIRPENNKARDYIELITKKDFYELRKQYKEILFNDKYSGQKKIDFLKEVISQYPELIEPYIILGVFYKKQRNFSKALEYLYQAYELDSGNQNIKDYIFASEKHKEGNFKSFLTKIKNIDFSFLKKSLYLTAISAFIVIFFIFSIFYQISSVDSSENNSAAGDNNNTVVQEENLEAKVDWDSVSFERDNYNPILDNDDLELENTLLQQRINELELKQAQLSRAEPENINEENSKYISYLEEGREQELFEMAMEEFSLENYQQAAEIYSFIHDVSSVNYLQRESLFLLARSQEHLENYQAAEKSYRLFLEQYPESNYYEIVLYNLGLMFYNEQQISKSRNILLRLRNEKPDSIYNNSKVYEILAEN</sequence>
<dbReference type="PROSITE" id="PS50005">
    <property type="entry name" value="TPR"/>
    <property type="match status" value="2"/>
</dbReference>
<dbReference type="InterPro" id="IPR013105">
    <property type="entry name" value="TPR_2"/>
</dbReference>
<dbReference type="PANTHER" id="PTHR12558">
    <property type="entry name" value="CELL DIVISION CYCLE 16,23,27"/>
    <property type="match status" value="1"/>
</dbReference>
<dbReference type="Pfam" id="PF13181">
    <property type="entry name" value="TPR_8"/>
    <property type="match status" value="1"/>
</dbReference>
<keyword evidence="7" id="KW-1185">Reference proteome</keyword>
<feature type="repeat" description="TPR" evidence="3">
    <location>
        <begin position="37"/>
        <end position="70"/>
    </location>
</feature>
<dbReference type="SMART" id="SM00028">
    <property type="entry name" value="TPR"/>
    <property type="match status" value="6"/>
</dbReference>
<name>A0AAW4X098_9FIRM</name>
<feature type="coiled-coil region" evidence="4">
    <location>
        <begin position="259"/>
        <end position="286"/>
    </location>
</feature>
<gene>
    <name evidence="6" type="ORF">LJ207_07785</name>
</gene>
<dbReference type="RefSeq" id="WP_229345809.1">
    <property type="nucleotide sequence ID" value="NZ_JAJFAT010000009.1"/>
</dbReference>
<dbReference type="AlphaFoldDB" id="A0AAW4X098"/>
<evidence type="ECO:0000256" key="3">
    <source>
        <dbReference type="PROSITE-ProRule" id="PRU00339"/>
    </source>
</evidence>
<evidence type="ECO:0000256" key="1">
    <source>
        <dbReference type="ARBA" id="ARBA00022737"/>
    </source>
</evidence>
<dbReference type="Proteomes" id="UP001199296">
    <property type="component" value="Unassembled WGS sequence"/>
</dbReference>
<dbReference type="Pfam" id="PF07719">
    <property type="entry name" value="TPR_2"/>
    <property type="match status" value="1"/>
</dbReference>
<keyword evidence="1" id="KW-0677">Repeat</keyword>
<evidence type="ECO:0000313" key="6">
    <source>
        <dbReference type="EMBL" id="MCC3145222.1"/>
    </source>
</evidence>
<keyword evidence="5" id="KW-1133">Transmembrane helix</keyword>
<dbReference type="Gene3D" id="1.25.40.10">
    <property type="entry name" value="Tetratricopeptide repeat domain"/>
    <property type="match status" value="3"/>
</dbReference>
<reference evidence="6 7" key="1">
    <citation type="submission" date="2021-10" db="EMBL/GenBank/DDBJ databases">
        <authorList>
            <person name="Grouzdev D.S."/>
            <person name="Pantiukh K.S."/>
            <person name="Krutkina M.S."/>
        </authorList>
    </citation>
    <scope>NUCLEOTIDE SEQUENCE [LARGE SCALE GENOMIC DNA]</scope>
    <source>
        <strain evidence="6 7">Z-7514</strain>
    </source>
</reference>
<dbReference type="InterPro" id="IPR011990">
    <property type="entry name" value="TPR-like_helical_dom_sf"/>
</dbReference>
<protein>
    <submittedName>
        <fullName evidence="6">Tetratricopeptide repeat protein</fullName>
    </submittedName>
</protein>
<keyword evidence="5" id="KW-0472">Membrane</keyword>
<dbReference type="SUPFAM" id="SSF48452">
    <property type="entry name" value="TPR-like"/>
    <property type="match status" value="2"/>
</dbReference>
<feature type="transmembrane region" description="Helical" evidence="5">
    <location>
        <begin position="190"/>
        <end position="212"/>
    </location>
</feature>
<keyword evidence="2 3" id="KW-0802">TPR repeat</keyword>
<keyword evidence="4" id="KW-0175">Coiled coil</keyword>
<evidence type="ECO:0000256" key="4">
    <source>
        <dbReference type="SAM" id="Coils"/>
    </source>
</evidence>
<proteinExistence type="predicted"/>
<keyword evidence="5" id="KW-0812">Transmembrane</keyword>
<dbReference type="Pfam" id="PF13174">
    <property type="entry name" value="TPR_6"/>
    <property type="match status" value="1"/>
</dbReference>
<dbReference type="InterPro" id="IPR019734">
    <property type="entry name" value="TPR_rpt"/>
</dbReference>
<evidence type="ECO:0000313" key="7">
    <source>
        <dbReference type="Proteomes" id="UP001199296"/>
    </source>
</evidence>
<comment type="caution">
    <text evidence="6">The sequence shown here is derived from an EMBL/GenBank/DDBJ whole genome shotgun (WGS) entry which is preliminary data.</text>
</comment>
<feature type="repeat" description="TPR" evidence="3">
    <location>
        <begin position="121"/>
        <end position="154"/>
    </location>
</feature>